<dbReference type="EMBL" id="GBXM01043967">
    <property type="protein sequence ID" value="JAH64610.1"/>
    <property type="molecule type" value="Transcribed_RNA"/>
</dbReference>
<name>A0A0E9UH93_ANGAN</name>
<organism evidence="1">
    <name type="scientific">Anguilla anguilla</name>
    <name type="common">European freshwater eel</name>
    <name type="synonym">Muraena anguilla</name>
    <dbReference type="NCBI Taxonomy" id="7936"/>
    <lineage>
        <taxon>Eukaryota</taxon>
        <taxon>Metazoa</taxon>
        <taxon>Chordata</taxon>
        <taxon>Craniata</taxon>
        <taxon>Vertebrata</taxon>
        <taxon>Euteleostomi</taxon>
        <taxon>Actinopterygii</taxon>
        <taxon>Neopterygii</taxon>
        <taxon>Teleostei</taxon>
        <taxon>Anguilliformes</taxon>
        <taxon>Anguillidae</taxon>
        <taxon>Anguilla</taxon>
    </lineage>
</organism>
<evidence type="ECO:0000313" key="1">
    <source>
        <dbReference type="EMBL" id="JAH64610.1"/>
    </source>
</evidence>
<sequence length="41" mass="4796">MNLRSNHGDASSAGLSAVFTYRHCDWFERSRMLEIRFATYV</sequence>
<proteinExistence type="predicted"/>
<protein>
    <submittedName>
        <fullName evidence="1">Uncharacterized protein</fullName>
    </submittedName>
</protein>
<reference evidence="1" key="2">
    <citation type="journal article" date="2015" name="Fish Shellfish Immunol.">
        <title>Early steps in the European eel (Anguilla anguilla)-Vibrio vulnificus interaction in the gills: Role of the RtxA13 toxin.</title>
        <authorList>
            <person name="Callol A."/>
            <person name="Pajuelo D."/>
            <person name="Ebbesson L."/>
            <person name="Teles M."/>
            <person name="MacKenzie S."/>
            <person name="Amaro C."/>
        </authorList>
    </citation>
    <scope>NUCLEOTIDE SEQUENCE</scope>
</reference>
<dbReference type="AlphaFoldDB" id="A0A0E9UH93"/>
<accession>A0A0E9UH93</accession>
<reference evidence="1" key="1">
    <citation type="submission" date="2014-11" db="EMBL/GenBank/DDBJ databases">
        <authorList>
            <person name="Amaro Gonzalez C."/>
        </authorList>
    </citation>
    <scope>NUCLEOTIDE SEQUENCE</scope>
</reference>